<proteinExistence type="predicted"/>
<accession>A0A137NZV7</accession>
<reference evidence="1 2" key="1">
    <citation type="journal article" date="2015" name="Genome Biol. Evol.">
        <title>Phylogenomic analyses indicate that early fungi evolved digesting cell walls of algal ancestors of land plants.</title>
        <authorList>
            <person name="Chang Y."/>
            <person name="Wang S."/>
            <person name="Sekimoto S."/>
            <person name="Aerts A.L."/>
            <person name="Choi C."/>
            <person name="Clum A."/>
            <person name="LaButti K.M."/>
            <person name="Lindquist E.A."/>
            <person name="Yee Ngan C."/>
            <person name="Ohm R.A."/>
            <person name="Salamov A.A."/>
            <person name="Grigoriev I.V."/>
            <person name="Spatafora J.W."/>
            <person name="Berbee M.L."/>
        </authorList>
    </citation>
    <scope>NUCLEOTIDE SEQUENCE [LARGE SCALE GENOMIC DNA]</scope>
    <source>
        <strain evidence="1 2">NRRL 28638</strain>
    </source>
</reference>
<dbReference type="AlphaFoldDB" id="A0A137NZV7"/>
<dbReference type="EMBL" id="KQ964580">
    <property type="protein sequence ID" value="KXN68360.1"/>
    <property type="molecule type" value="Genomic_DNA"/>
</dbReference>
<organism evidence="1 2">
    <name type="scientific">Conidiobolus coronatus (strain ATCC 28846 / CBS 209.66 / NRRL 28638)</name>
    <name type="common">Delacroixia coronata</name>
    <dbReference type="NCBI Taxonomy" id="796925"/>
    <lineage>
        <taxon>Eukaryota</taxon>
        <taxon>Fungi</taxon>
        <taxon>Fungi incertae sedis</taxon>
        <taxon>Zoopagomycota</taxon>
        <taxon>Entomophthoromycotina</taxon>
        <taxon>Entomophthoromycetes</taxon>
        <taxon>Entomophthorales</taxon>
        <taxon>Ancylistaceae</taxon>
        <taxon>Conidiobolus</taxon>
    </lineage>
</organism>
<dbReference type="Proteomes" id="UP000070444">
    <property type="component" value="Unassembled WGS sequence"/>
</dbReference>
<name>A0A137NZV7_CONC2</name>
<evidence type="ECO:0000313" key="2">
    <source>
        <dbReference type="Proteomes" id="UP000070444"/>
    </source>
</evidence>
<sequence>MSKSPKVYLTTKELSNTLIQKFKKLNIKNSENPDISGLITTEFNLEPIPDEMRTYRKGFTARSMDKEEEFDQIINYGYGVYNDDKAIEFCYTLKISLTPGHIRTV</sequence>
<keyword evidence="2" id="KW-1185">Reference proteome</keyword>
<gene>
    <name evidence="1" type="ORF">CONCODRAFT_72291</name>
</gene>
<evidence type="ECO:0000313" key="1">
    <source>
        <dbReference type="EMBL" id="KXN68360.1"/>
    </source>
</evidence>
<protein>
    <submittedName>
        <fullName evidence="1">Uncharacterized protein</fullName>
    </submittedName>
</protein>